<dbReference type="GO" id="GO:0043709">
    <property type="term" value="P:cell adhesion involved in single-species biofilm formation"/>
    <property type="evidence" value="ECO:0007669"/>
    <property type="project" value="TreeGrafter"/>
</dbReference>
<dbReference type="InterPro" id="IPR029787">
    <property type="entry name" value="Nucleotide_cyclase"/>
</dbReference>
<dbReference type="InterPro" id="IPR043128">
    <property type="entry name" value="Rev_trsase/Diguanyl_cyclase"/>
</dbReference>
<dbReference type="GO" id="GO:1902201">
    <property type="term" value="P:negative regulation of bacterial-type flagellum-dependent cell motility"/>
    <property type="evidence" value="ECO:0007669"/>
    <property type="project" value="TreeGrafter"/>
</dbReference>
<dbReference type="AlphaFoldDB" id="A0A1G7N2Q0"/>
<evidence type="ECO:0000313" key="5">
    <source>
        <dbReference type="Proteomes" id="UP000198863"/>
    </source>
</evidence>
<dbReference type="EMBL" id="FNCF01000001">
    <property type="protein sequence ID" value="SDF67590.1"/>
    <property type="molecule type" value="Genomic_DNA"/>
</dbReference>
<dbReference type="PROSITE" id="PS50887">
    <property type="entry name" value="GGDEF"/>
    <property type="match status" value="1"/>
</dbReference>
<proteinExistence type="predicted"/>
<feature type="region of interest" description="Disordered" evidence="1">
    <location>
        <begin position="339"/>
        <end position="366"/>
    </location>
</feature>
<organism evidence="4 5">
    <name type="scientific">Klenkia brasiliensis</name>
    <dbReference type="NCBI Taxonomy" id="333142"/>
    <lineage>
        <taxon>Bacteria</taxon>
        <taxon>Bacillati</taxon>
        <taxon>Actinomycetota</taxon>
        <taxon>Actinomycetes</taxon>
        <taxon>Geodermatophilales</taxon>
        <taxon>Geodermatophilaceae</taxon>
        <taxon>Klenkia</taxon>
    </lineage>
</organism>
<dbReference type="SMART" id="SM00267">
    <property type="entry name" value="GGDEF"/>
    <property type="match status" value="1"/>
</dbReference>
<dbReference type="CDD" id="cd01949">
    <property type="entry name" value="GGDEF"/>
    <property type="match status" value="1"/>
</dbReference>
<feature type="compositionally biased region" description="Pro residues" evidence="1">
    <location>
        <begin position="356"/>
        <end position="366"/>
    </location>
</feature>
<keyword evidence="2" id="KW-0472">Membrane</keyword>
<evidence type="ECO:0000259" key="3">
    <source>
        <dbReference type="PROSITE" id="PS50887"/>
    </source>
</evidence>
<keyword evidence="5" id="KW-1185">Reference proteome</keyword>
<keyword evidence="2" id="KW-0812">Transmembrane</keyword>
<protein>
    <submittedName>
        <fullName evidence="4">Diguanylate cyclase (GGDEF) domain-containing protein</fullName>
    </submittedName>
</protein>
<dbReference type="Proteomes" id="UP000198863">
    <property type="component" value="Unassembled WGS sequence"/>
</dbReference>
<sequence length="366" mass="37290">MVAAVLLGTAFVLLLAMMVALPHLGVPAPVFGWVVLALFAANAALCLLAPRGSAASDLSVPLAALVAVLACSSMWGLLLGQLNAGVSLMGLPVVFAVSQLRRAAALAVTVLSCAASVTVLAVVGTWTGLRALDAGLVCASLLMLAAAMTHHVDTSRQLVAELERVATVDGVTGLATRRVLDDSMTDSLSRFPRTGTALVLVDLDHFKAVNDQHGHPVGDAALRHVGAVLTAAVRSTDAVVSRLGGDELAVLLPGCPVGVAGARAAELVAAVRAAPLVLPDGTELRLTVSVGVAHAPEHARDVRALYSAADSALYVVKRAGRDGCAVAAGARPARLALGTRPPLADPLADRVLPRNRPLPPLPPRAA</sequence>
<reference evidence="5" key="1">
    <citation type="submission" date="2016-10" db="EMBL/GenBank/DDBJ databases">
        <authorList>
            <person name="Varghese N."/>
            <person name="Submissions S."/>
        </authorList>
    </citation>
    <scope>NUCLEOTIDE SEQUENCE [LARGE SCALE GENOMIC DNA]</scope>
    <source>
        <strain evidence="5">DSM 44526</strain>
    </source>
</reference>
<dbReference type="Pfam" id="PF00990">
    <property type="entry name" value="GGDEF"/>
    <property type="match status" value="1"/>
</dbReference>
<dbReference type="InterPro" id="IPR050469">
    <property type="entry name" value="Diguanylate_Cyclase"/>
</dbReference>
<dbReference type="GO" id="GO:0005886">
    <property type="term" value="C:plasma membrane"/>
    <property type="evidence" value="ECO:0007669"/>
    <property type="project" value="TreeGrafter"/>
</dbReference>
<dbReference type="RefSeq" id="WP_242658124.1">
    <property type="nucleotide sequence ID" value="NZ_FNCF01000001.1"/>
</dbReference>
<evidence type="ECO:0000313" key="4">
    <source>
        <dbReference type="EMBL" id="SDF67590.1"/>
    </source>
</evidence>
<feature type="transmembrane region" description="Helical" evidence="2">
    <location>
        <begin position="103"/>
        <end position="124"/>
    </location>
</feature>
<dbReference type="NCBIfam" id="TIGR00254">
    <property type="entry name" value="GGDEF"/>
    <property type="match status" value="1"/>
</dbReference>
<accession>A0A1G7N2Q0</accession>
<name>A0A1G7N2Q0_9ACTN</name>
<dbReference type="PANTHER" id="PTHR45138">
    <property type="entry name" value="REGULATORY COMPONENTS OF SENSORY TRANSDUCTION SYSTEM"/>
    <property type="match status" value="1"/>
</dbReference>
<dbReference type="PANTHER" id="PTHR45138:SF9">
    <property type="entry name" value="DIGUANYLATE CYCLASE DGCM-RELATED"/>
    <property type="match status" value="1"/>
</dbReference>
<feature type="domain" description="GGDEF" evidence="3">
    <location>
        <begin position="194"/>
        <end position="329"/>
    </location>
</feature>
<dbReference type="InterPro" id="IPR000160">
    <property type="entry name" value="GGDEF_dom"/>
</dbReference>
<evidence type="ECO:0000256" key="2">
    <source>
        <dbReference type="SAM" id="Phobius"/>
    </source>
</evidence>
<evidence type="ECO:0000256" key="1">
    <source>
        <dbReference type="SAM" id="MobiDB-lite"/>
    </source>
</evidence>
<gene>
    <name evidence="4" type="ORF">SAMN05660324_0852</name>
</gene>
<dbReference type="GO" id="GO:0052621">
    <property type="term" value="F:diguanylate cyclase activity"/>
    <property type="evidence" value="ECO:0007669"/>
    <property type="project" value="TreeGrafter"/>
</dbReference>
<keyword evidence="2" id="KW-1133">Transmembrane helix</keyword>
<dbReference type="SUPFAM" id="SSF55073">
    <property type="entry name" value="Nucleotide cyclase"/>
    <property type="match status" value="1"/>
</dbReference>
<dbReference type="Gene3D" id="3.30.70.270">
    <property type="match status" value="1"/>
</dbReference>
<feature type="transmembrane region" description="Helical" evidence="2">
    <location>
        <begin position="30"/>
        <end position="50"/>
    </location>
</feature>